<dbReference type="PRINTS" id="PR00038">
    <property type="entry name" value="HTHLUXR"/>
</dbReference>
<proteinExistence type="predicted"/>
<dbReference type="Proteomes" id="UP000824112">
    <property type="component" value="Unassembled WGS sequence"/>
</dbReference>
<gene>
    <name evidence="2" type="ORF">IAB03_02315</name>
</gene>
<dbReference type="SMART" id="SM00421">
    <property type="entry name" value="HTH_LUXR"/>
    <property type="match status" value="1"/>
</dbReference>
<accession>A0A9D1M6M6</accession>
<evidence type="ECO:0000259" key="1">
    <source>
        <dbReference type="PROSITE" id="PS50043"/>
    </source>
</evidence>
<protein>
    <submittedName>
        <fullName evidence="2">Response regulator transcription factor</fullName>
    </submittedName>
</protein>
<dbReference type="GO" id="GO:0006355">
    <property type="term" value="P:regulation of DNA-templated transcription"/>
    <property type="evidence" value="ECO:0007669"/>
    <property type="project" value="InterPro"/>
</dbReference>
<evidence type="ECO:0000313" key="3">
    <source>
        <dbReference type="Proteomes" id="UP000824112"/>
    </source>
</evidence>
<dbReference type="AlphaFoldDB" id="A0A9D1M6M6"/>
<dbReference type="InterPro" id="IPR036388">
    <property type="entry name" value="WH-like_DNA-bd_sf"/>
</dbReference>
<dbReference type="Pfam" id="PF00196">
    <property type="entry name" value="GerE"/>
    <property type="match status" value="1"/>
</dbReference>
<dbReference type="PROSITE" id="PS50043">
    <property type="entry name" value="HTH_LUXR_2"/>
    <property type="match status" value="1"/>
</dbReference>
<evidence type="ECO:0000313" key="2">
    <source>
        <dbReference type="EMBL" id="HIU54626.1"/>
    </source>
</evidence>
<dbReference type="InterPro" id="IPR000792">
    <property type="entry name" value="Tscrpt_reg_LuxR_C"/>
</dbReference>
<dbReference type="EMBL" id="DVNA01000052">
    <property type="protein sequence ID" value="HIU54626.1"/>
    <property type="molecule type" value="Genomic_DNA"/>
</dbReference>
<dbReference type="SUPFAM" id="SSF46894">
    <property type="entry name" value="C-terminal effector domain of the bipartite response regulators"/>
    <property type="match status" value="1"/>
</dbReference>
<reference evidence="2" key="2">
    <citation type="journal article" date="2021" name="PeerJ">
        <title>Extensive microbial diversity within the chicken gut microbiome revealed by metagenomics and culture.</title>
        <authorList>
            <person name="Gilroy R."/>
            <person name="Ravi A."/>
            <person name="Getino M."/>
            <person name="Pursley I."/>
            <person name="Horton D.L."/>
            <person name="Alikhan N.F."/>
            <person name="Baker D."/>
            <person name="Gharbi K."/>
            <person name="Hall N."/>
            <person name="Watson M."/>
            <person name="Adriaenssens E.M."/>
            <person name="Foster-Nyarko E."/>
            <person name="Jarju S."/>
            <person name="Secka A."/>
            <person name="Antonio M."/>
            <person name="Oren A."/>
            <person name="Chaudhuri R.R."/>
            <person name="La Ragione R."/>
            <person name="Hildebrand F."/>
            <person name="Pallen M.J."/>
        </authorList>
    </citation>
    <scope>NUCLEOTIDE SEQUENCE</scope>
    <source>
        <strain evidence="2">CHK158-818</strain>
    </source>
</reference>
<dbReference type="InterPro" id="IPR016032">
    <property type="entry name" value="Sig_transdc_resp-reg_C-effctor"/>
</dbReference>
<comment type="caution">
    <text evidence="2">The sequence shown here is derived from an EMBL/GenBank/DDBJ whole genome shotgun (WGS) entry which is preliminary data.</text>
</comment>
<feature type="domain" description="HTH luxR-type" evidence="1">
    <location>
        <begin position="1"/>
        <end position="55"/>
    </location>
</feature>
<reference evidence="2" key="1">
    <citation type="submission" date="2020-10" db="EMBL/GenBank/DDBJ databases">
        <authorList>
            <person name="Gilroy R."/>
        </authorList>
    </citation>
    <scope>NUCLEOTIDE SEQUENCE</scope>
    <source>
        <strain evidence="2">CHK158-818</strain>
    </source>
</reference>
<dbReference type="Gene3D" id="1.10.10.10">
    <property type="entry name" value="Winged helix-like DNA-binding domain superfamily/Winged helix DNA-binding domain"/>
    <property type="match status" value="1"/>
</dbReference>
<sequence length="55" mass="6349">MNLDAKITERQFRILELLSLGYAEKEIAEEMGVSVRTIDNTICRLKEKINVHKST</sequence>
<organism evidence="2 3">
    <name type="scientific">Candidatus Gallibacteroides avistercoris</name>
    <dbReference type="NCBI Taxonomy" id="2840833"/>
    <lineage>
        <taxon>Bacteria</taxon>
        <taxon>Pseudomonadati</taxon>
        <taxon>Bacteroidota</taxon>
        <taxon>Bacteroidia</taxon>
        <taxon>Bacteroidales</taxon>
        <taxon>Bacteroidaceae</taxon>
        <taxon>Bacteroidaceae incertae sedis</taxon>
        <taxon>Candidatus Gallibacteroides</taxon>
    </lineage>
</organism>
<feature type="non-terminal residue" evidence="2">
    <location>
        <position position="55"/>
    </location>
</feature>
<dbReference type="GO" id="GO:0003677">
    <property type="term" value="F:DNA binding"/>
    <property type="evidence" value="ECO:0007669"/>
    <property type="project" value="InterPro"/>
</dbReference>
<name>A0A9D1M6M6_9BACT</name>